<feature type="region of interest" description="Disordered" evidence="1">
    <location>
        <begin position="1"/>
        <end position="24"/>
    </location>
</feature>
<reference evidence="2" key="1">
    <citation type="journal article" date="2022" name="bioRxiv">
        <title>Sequencing and chromosome-scale assembly of the giantPleurodeles waltlgenome.</title>
        <authorList>
            <person name="Brown T."/>
            <person name="Elewa A."/>
            <person name="Iarovenko S."/>
            <person name="Subramanian E."/>
            <person name="Araus A.J."/>
            <person name="Petzold A."/>
            <person name="Susuki M."/>
            <person name="Suzuki K.-i.T."/>
            <person name="Hayashi T."/>
            <person name="Toyoda A."/>
            <person name="Oliveira C."/>
            <person name="Osipova E."/>
            <person name="Leigh N.D."/>
            <person name="Simon A."/>
            <person name="Yun M.H."/>
        </authorList>
    </citation>
    <scope>NUCLEOTIDE SEQUENCE</scope>
    <source>
        <strain evidence="2">20211129_DDA</strain>
        <tissue evidence="2">Liver</tissue>
    </source>
</reference>
<feature type="region of interest" description="Disordered" evidence="1">
    <location>
        <begin position="42"/>
        <end position="75"/>
    </location>
</feature>
<proteinExistence type="predicted"/>
<comment type="caution">
    <text evidence="2">The sequence shown here is derived from an EMBL/GenBank/DDBJ whole genome shotgun (WGS) entry which is preliminary data.</text>
</comment>
<dbReference type="Proteomes" id="UP001066276">
    <property type="component" value="Chromosome 3_2"/>
</dbReference>
<dbReference type="EMBL" id="JANPWB010000006">
    <property type="protein sequence ID" value="KAJ1180496.1"/>
    <property type="molecule type" value="Genomic_DNA"/>
</dbReference>
<evidence type="ECO:0000313" key="3">
    <source>
        <dbReference type="Proteomes" id="UP001066276"/>
    </source>
</evidence>
<name>A0AAV7TVM5_PLEWA</name>
<protein>
    <submittedName>
        <fullName evidence="2">Uncharacterized protein</fullName>
    </submittedName>
</protein>
<evidence type="ECO:0000313" key="2">
    <source>
        <dbReference type="EMBL" id="KAJ1180496.1"/>
    </source>
</evidence>
<accession>A0AAV7TVM5</accession>
<keyword evidence="3" id="KW-1185">Reference proteome</keyword>
<organism evidence="2 3">
    <name type="scientific">Pleurodeles waltl</name>
    <name type="common">Iberian ribbed newt</name>
    <dbReference type="NCBI Taxonomy" id="8319"/>
    <lineage>
        <taxon>Eukaryota</taxon>
        <taxon>Metazoa</taxon>
        <taxon>Chordata</taxon>
        <taxon>Craniata</taxon>
        <taxon>Vertebrata</taxon>
        <taxon>Euteleostomi</taxon>
        <taxon>Amphibia</taxon>
        <taxon>Batrachia</taxon>
        <taxon>Caudata</taxon>
        <taxon>Salamandroidea</taxon>
        <taxon>Salamandridae</taxon>
        <taxon>Pleurodelinae</taxon>
        <taxon>Pleurodeles</taxon>
    </lineage>
</organism>
<sequence length="75" mass="8607">MRPKAERLPCAKGIPNGIPMARSPEKNLLSGIEELTRVNDQAEEHTKKMEAGKAEKREQVFRLQTQQKDRLPPER</sequence>
<gene>
    <name evidence="2" type="ORF">NDU88_005717</name>
</gene>
<dbReference type="AlphaFoldDB" id="A0AAV7TVM5"/>
<evidence type="ECO:0000256" key="1">
    <source>
        <dbReference type="SAM" id="MobiDB-lite"/>
    </source>
</evidence>
<feature type="compositionally biased region" description="Basic and acidic residues" evidence="1">
    <location>
        <begin position="42"/>
        <end position="60"/>
    </location>
</feature>